<keyword evidence="1" id="KW-0614">Plasmid</keyword>
<dbReference type="HOGENOM" id="CLU_2647568_0_0_4"/>
<accession>B2JXH1</accession>
<proteinExistence type="predicted"/>
<dbReference type="eggNOG" id="ENOG5030X33">
    <property type="taxonomic scope" value="Bacteria"/>
</dbReference>
<keyword evidence="2" id="KW-1185">Reference proteome</keyword>
<dbReference type="KEGG" id="bph:Bphy_7344"/>
<protein>
    <submittedName>
        <fullName evidence="1">Uncharacterized protein</fullName>
    </submittedName>
</protein>
<gene>
    <name evidence="1" type="ordered locus">Bphy_7344</name>
</gene>
<evidence type="ECO:0000313" key="2">
    <source>
        <dbReference type="Proteomes" id="UP000001192"/>
    </source>
</evidence>
<dbReference type="EMBL" id="CP001046">
    <property type="protein sequence ID" value="ACC76329.1"/>
    <property type="molecule type" value="Genomic_DNA"/>
</dbReference>
<reference evidence="2" key="1">
    <citation type="journal article" date="2014" name="Stand. Genomic Sci.">
        <title>Complete genome sequence of Burkholderia phymatum STM815(T), a broad host range and efficient nitrogen-fixing symbiont of Mimosa species.</title>
        <authorList>
            <person name="Moulin L."/>
            <person name="Klonowska A."/>
            <person name="Caroline B."/>
            <person name="Booth K."/>
            <person name="Vriezen J.A."/>
            <person name="Melkonian R."/>
            <person name="James E.K."/>
            <person name="Young J.P."/>
            <person name="Bena G."/>
            <person name="Hauser L."/>
            <person name="Land M."/>
            <person name="Kyrpides N."/>
            <person name="Bruce D."/>
            <person name="Chain P."/>
            <person name="Copeland A."/>
            <person name="Pitluck S."/>
            <person name="Woyke T."/>
            <person name="Lizotte-Waniewski M."/>
            <person name="Bristow J."/>
            <person name="Riley M."/>
        </authorList>
    </citation>
    <scope>NUCLEOTIDE SEQUENCE [LARGE SCALE GENOMIC DNA]</scope>
    <source>
        <strain evidence="2">DSM 17167 / CIP 108236 / LMG 21445 / STM815</strain>
        <plasmid evidence="2">Plasmid pBPHY02</plasmid>
    </source>
</reference>
<sequence>MSELMSGKEVATSGNGTDVVLRDAPRLVSEYGGQVGDWSKVSSSSYTAADGIQFEIHAYRNAVTGQVVGPKSIPLK</sequence>
<evidence type="ECO:0000313" key="1">
    <source>
        <dbReference type="EMBL" id="ACC76329.1"/>
    </source>
</evidence>
<name>B2JXH1_PARP8</name>
<dbReference type="AlphaFoldDB" id="B2JXH1"/>
<organism evidence="1 2">
    <name type="scientific">Paraburkholderia phymatum (strain DSM 17167 / CIP 108236 / LMG 21445 / STM815)</name>
    <name type="common">Burkholderia phymatum</name>
    <dbReference type="NCBI Taxonomy" id="391038"/>
    <lineage>
        <taxon>Bacteria</taxon>
        <taxon>Pseudomonadati</taxon>
        <taxon>Pseudomonadota</taxon>
        <taxon>Betaproteobacteria</taxon>
        <taxon>Burkholderiales</taxon>
        <taxon>Burkholderiaceae</taxon>
        <taxon>Paraburkholderia</taxon>
    </lineage>
</organism>
<dbReference type="Proteomes" id="UP000001192">
    <property type="component" value="Plasmid pBPHY02"/>
</dbReference>
<geneLocation type="plasmid" evidence="1 2">
    <name>pBPHY02</name>
</geneLocation>